<organism evidence="4 5">
    <name type="scientific">Labedaea rhizosphaerae</name>
    <dbReference type="NCBI Taxonomy" id="598644"/>
    <lineage>
        <taxon>Bacteria</taxon>
        <taxon>Bacillati</taxon>
        <taxon>Actinomycetota</taxon>
        <taxon>Actinomycetes</taxon>
        <taxon>Pseudonocardiales</taxon>
        <taxon>Pseudonocardiaceae</taxon>
        <taxon>Labedaea</taxon>
    </lineage>
</organism>
<dbReference type="GO" id="GO:0016829">
    <property type="term" value="F:lyase activity"/>
    <property type="evidence" value="ECO:0007669"/>
    <property type="project" value="UniProtKB-KW"/>
</dbReference>
<keyword evidence="5" id="KW-1185">Reference proteome</keyword>
<dbReference type="InterPro" id="IPR006626">
    <property type="entry name" value="PbH1"/>
</dbReference>
<dbReference type="SUPFAM" id="SSF51126">
    <property type="entry name" value="Pectin lyase-like"/>
    <property type="match status" value="1"/>
</dbReference>
<evidence type="ECO:0000313" key="4">
    <source>
        <dbReference type="EMBL" id="TDP91878.1"/>
    </source>
</evidence>
<dbReference type="InterPro" id="IPR012334">
    <property type="entry name" value="Pectin_lyas_fold"/>
</dbReference>
<dbReference type="PANTHER" id="PTHR35560">
    <property type="entry name" value="BLL0132 PROTEIN"/>
    <property type="match status" value="1"/>
</dbReference>
<dbReference type="InterPro" id="IPR039448">
    <property type="entry name" value="Beta_helix"/>
</dbReference>
<dbReference type="PANTHER" id="PTHR35560:SF3">
    <property type="entry name" value="PEPTIDASE S9 PROLYL OLIGOPEPTIDASE CATALYTIC DOMAIN-CONTAINING PROTEIN"/>
    <property type="match status" value="1"/>
</dbReference>
<feature type="domain" description="Right handed beta helix" evidence="3">
    <location>
        <begin position="429"/>
        <end position="605"/>
    </location>
</feature>
<dbReference type="Pfam" id="PF13229">
    <property type="entry name" value="Beta_helix"/>
    <property type="match status" value="1"/>
</dbReference>
<proteinExistence type="predicted"/>
<dbReference type="Proteomes" id="UP000295444">
    <property type="component" value="Unassembled WGS sequence"/>
</dbReference>
<feature type="signal peptide" evidence="2">
    <location>
        <begin position="1"/>
        <end position="18"/>
    </location>
</feature>
<feature type="region of interest" description="Disordered" evidence="1">
    <location>
        <begin position="336"/>
        <end position="375"/>
    </location>
</feature>
<dbReference type="InterPro" id="IPR029058">
    <property type="entry name" value="AB_hydrolase_fold"/>
</dbReference>
<dbReference type="InterPro" id="IPR011050">
    <property type="entry name" value="Pectin_lyase_fold/virulence"/>
</dbReference>
<evidence type="ECO:0000256" key="2">
    <source>
        <dbReference type="SAM" id="SignalP"/>
    </source>
</evidence>
<protein>
    <submittedName>
        <fullName evidence="4">Parallel beta helix pectate lyase-like protein</fullName>
    </submittedName>
</protein>
<sequence>MRKRFMTALVLSATTALACGTVGIATAGVGSTSDEPCTSSGDCRNQISLAEGSSLPYFGTFPLSGASAATQAIVVVHGTGRDGASYFDRMVTAATDAQVLDTTEIIAPLFQTKDDDPDHGDAYWTNGDATSWKDGGDSVDGSSVSSFTVMDEILAKLSDRSAFPNLRSITLTGHSAGGQFTQRYAAGGDAPDDLEVPVRFVPMNPSSYLYFDRDRPVDVGQPERCSEYNDYKYGLDHRNAYMSRLDAQALASRYTARHVTYVLGEADTTDSHGMDDSCMAMAQGPNRLARGKAYFEQLHREHPDAQHELVTVANVGHDGGAMFDSPEGRQVLFGDATPAPTTTSSTAAPTSTTTLVPTTTSTTTTDSTPPSSGECTVHVPNPDDLGTVQPGDVVCFDGDLSGDRLRLTKGGTAEAPVTYLGKDGQAVGGIDIEGSFIAVDGYTMDGPSAPGVELTGDHLTLQNTHVSNPTGGDGDGIRFFGTDLVIRHNVVHGTSNDNGHADCMQTFASDTPASHDVLIEGNRCEDIDNMGLMAEGPNDGEGDGEGHTYNITLKDNYYLSKQASQEIMVEDVQHLTLTGNTFDGGVDHAIGLDIGSTDAHIDDNNAFSPDISCKVGIDDTSRDGYQGPEPECGP</sequence>
<dbReference type="PROSITE" id="PS51257">
    <property type="entry name" value="PROKAR_LIPOPROTEIN"/>
    <property type="match status" value="1"/>
</dbReference>
<dbReference type="EMBL" id="SNXZ01000008">
    <property type="protein sequence ID" value="TDP91878.1"/>
    <property type="molecule type" value="Genomic_DNA"/>
</dbReference>
<dbReference type="SUPFAM" id="SSF53474">
    <property type="entry name" value="alpha/beta-Hydrolases"/>
    <property type="match status" value="1"/>
</dbReference>
<name>A0A4V3CXW9_LABRH</name>
<evidence type="ECO:0000259" key="3">
    <source>
        <dbReference type="Pfam" id="PF13229"/>
    </source>
</evidence>
<dbReference type="Gene3D" id="3.40.50.1820">
    <property type="entry name" value="alpha/beta hydrolase"/>
    <property type="match status" value="1"/>
</dbReference>
<keyword evidence="4" id="KW-0456">Lyase</keyword>
<feature type="chain" id="PRO_5039236088" evidence="2">
    <location>
        <begin position="19"/>
        <end position="634"/>
    </location>
</feature>
<dbReference type="Gene3D" id="2.160.20.10">
    <property type="entry name" value="Single-stranded right-handed beta-helix, Pectin lyase-like"/>
    <property type="match status" value="1"/>
</dbReference>
<accession>A0A4V3CXW9</accession>
<evidence type="ECO:0000313" key="5">
    <source>
        <dbReference type="Proteomes" id="UP000295444"/>
    </source>
</evidence>
<dbReference type="SMART" id="SM00710">
    <property type="entry name" value="PbH1"/>
    <property type="match status" value="3"/>
</dbReference>
<keyword evidence="2" id="KW-0732">Signal</keyword>
<reference evidence="4 5" key="1">
    <citation type="submission" date="2019-03" db="EMBL/GenBank/DDBJ databases">
        <title>Genomic Encyclopedia of Type Strains, Phase IV (KMG-IV): sequencing the most valuable type-strain genomes for metagenomic binning, comparative biology and taxonomic classification.</title>
        <authorList>
            <person name="Goeker M."/>
        </authorList>
    </citation>
    <scope>NUCLEOTIDE SEQUENCE [LARGE SCALE GENOMIC DNA]</scope>
    <source>
        <strain evidence="4 5">DSM 45361</strain>
    </source>
</reference>
<dbReference type="AlphaFoldDB" id="A0A4V3CXW9"/>
<comment type="caution">
    <text evidence="4">The sequence shown here is derived from an EMBL/GenBank/DDBJ whole genome shotgun (WGS) entry which is preliminary data.</text>
</comment>
<feature type="compositionally biased region" description="Low complexity" evidence="1">
    <location>
        <begin position="336"/>
        <end position="372"/>
    </location>
</feature>
<evidence type="ECO:0000256" key="1">
    <source>
        <dbReference type="SAM" id="MobiDB-lite"/>
    </source>
</evidence>
<gene>
    <name evidence="4" type="ORF">EV186_10888</name>
</gene>